<dbReference type="AlphaFoldDB" id="A0A9D3ZT93"/>
<reference evidence="2 3" key="1">
    <citation type="journal article" date="2021" name="Plant Biotechnol. J.">
        <title>Multi-omics assisted identification of the key and species-specific regulatory components of drought-tolerant mechanisms in Gossypium stocksii.</title>
        <authorList>
            <person name="Yu D."/>
            <person name="Ke L."/>
            <person name="Zhang D."/>
            <person name="Wu Y."/>
            <person name="Sun Y."/>
            <person name="Mei J."/>
            <person name="Sun J."/>
            <person name="Sun Y."/>
        </authorList>
    </citation>
    <scope>NUCLEOTIDE SEQUENCE [LARGE SCALE GENOMIC DNA]</scope>
    <source>
        <strain evidence="3">cv. E1</strain>
        <tissue evidence="2">Leaf</tissue>
    </source>
</reference>
<sequence length="157" mass="18682">MQSRGRELSNEGRENLNDNMTNGRHRATEVDGTWRKKIKVVEGHVKNEQLWKLQHCLIGEIASFCNAYSLSDRIDNLGHRELIVKRIKGRFFLIEVIDDALMEILKQRDWAYLKEFFINIEPWSENFKVLERAAWIEMDGIPFHCWNYQTFKRVADL</sequence>
<dbReference type="Proteomes" id="UP000828251">
    <property type="component" value="Unassembled WGS sequence"/>
</dbReference>
<evidence type="ECO:0000256" key="1">
    <source>
        <dbReference type="SAM" id="MobiDB-lite"/>
    </source>
</evidence>
<name>A0A9D3ZT93_9ROSI</name>
<gene>
    <name evidence="2" type="ORF">J1N35_029645</name>
</gene>
<evidence type="ECO:0000313" key="3">
    <source>
        <dbReference type="Proteomes" id="UP000828251"/>
    </source>
</evidence>
<keyword evidence="3" id="KW-1185">Reference proteome</keyword>
<dbReference type="OrthoDB" id="999103at2759"/>
<feature type="region of interest" description="Disordered" evidence="1">
    <location>
        <begin position="1"/>
        <end position="24"/>
    </location>
</feature>
<feature type="compositionally biased region" description="Basic and acidic residues" evidence="1">
    <location>
        <begin position="1"/>
        <end position="16"/>
    </location>
</feature>
<evidence type="ECO:0000313" key="2">
    <source>
        <dbReference type="EMBL" id="KAH1064658.1"/>
    </source>
</evidence>
<dbReference type="EMBL" id="JAIQCV010000009">
    <property type="protein sequence ID" value="KAH1064658.1"/>
    <property type="molecule type" value="Genomic_DNA"/>
</dbReference>
<accession>A0A9D3ZT93</accession>
<organism evidence="2 3">
    <name type="scientific">Gossypium stocksii</name>
    <dbReference type="NCBI Taxonomy" id="47602"/>
    <lineage>
        <taxon>Eukaryota</taxon>
        <taxon>Viridiplantae</taxon>
        <taxon>Streptophyta</taxon>
        <taxon>Embryophyta</taxon>
        <taxon>Tracheophyta</taxon>
        <taxon>Spermatophyta</taxon>
        <taxon>Magnoliopsida</taxon>
        <taxon>eudicotyledons</taxon>
        <taxon>Gunneridae</taxon>
        <taxon>Pentapetalae</taxon>
        <taxon>rosids</taxon>
        <taxon>malvids</taxon>
        <taxon>Malvales</taxon>
        <taxon>Malvaceae</taxon>
        <taxon>Malvoideae</taxon>
        <taxon>Gossypium</taxon>
    </lineage>
</organism>
<evidence type="ECO:0008006" key="4">
    <source>
        <dbReference type="Google" id="ProtNLM"/>
    </source>
</evidence>
<proteinExistence type="predicted"/>
<comment type="caution">
    <text evidence="2">The sequence shown here is derived from an EMBL/GenBank/DDBJ whole genome shotgun (WGS) entry which is preliminary data.</text>
</comment>
<protein>
    <recommendedName>
        <fullName evidence="4">DUF4283 domain-containing protein</fullName>
    </recommendedName>
</protein>